<organism evidence="1 2">
    <name type="scientific">Romanomermis culicivorax</name>
    <name type="common">Nematode worm</name>
    <dbReference type="NCBI Taxonomy" id="13658"/>
    <lineage>
        <taxon>Eukaryota</taxon>
        <taxon>Metazoa</taxon>
        <taxon>Ecdysozoa</taxon>
        <taxon>Nematoda</taxon>
        <taxon>Enoplea</taxon>
        <taxon>Dorylaimia</taxon>
        <taxon>Mermithida</taxon>
        <taxon>Mermithoidea</taxon>
        <taxon>Mermithidae</taxon>
        <taxon>Romanomermis</taxon>
    </lineage>
</organism>
<accession>A0A915J3L5</accession>
<evidence type="ECO:0000313" key="2">
    <source>
        <dbReference type="WBParaSite" id="nRc.2.0.1.t20297-RA"/>
    </source>
</evidence>
<name>A0A915J3L5_ROMCU</name>
<sequence>MKISELIDSLRQSKTMFLLAQKEFAMAQKDLGIYLVFKSELCYQLMIIATLNIRTLLLSKKTSLTSMDNVWCYGNKISTEKHFKENKI</sequence>
<reference evidence="2" key="1">
    <citation type="submission" date="2022-11" db="UniProtKB">
        <authorList>
            <consortium name="WormBaseParasite"/>
        </authorList>
    </citation>
    <scope>IDENTIFICATION</scope>
</reference>
<dbReference type="Proteomes" id="UP000887565">
    <property type="component" value="Unplaced"/>
</dbReference>
<proteinExistence type="predicted"/>
<dbReference type="AlphaFoldDB" id="A0A915J3L5"/>
<keyword evidence="1" id="KW-1185">Reference proteome</keyword>
<protein>
    <submittedName>
        <fullName evidence="2">HEPN domain-containing protein</fullName>
    </submittedName>
</protein>
<dbReference type="WBParaSite" id="nRc.2.0.1.t20297-RA">
    <property type="protein sequence ID" value="nRc.2.0.1.t20297-RA"/>
    <property type="gene ID" value="nRc.2.0.1.g20297"/>
</dbReference>
<evidence type="ECO:0000313" key="1">
    <source>
        <dbReference type="Proteomes" id="UP000887565"/>
    </source>
</evidence>